<dbReference type="PANTHER" id="PTHR16295">
    <property type="entry name" value="TRAF-TYPE ZINC FINGER PROTEIN-RELATED"/>
    <property type="match status" value="1"/>
</dbReference>
<dbReference type="InterPro" id="IPR051986">
    <property type="entry name" value="Innate_Immune_Apopt_Reg"/>
</dbReference>
<keyword evidence="2" id="KW-1133">Transmembrane helix</keyword>
<feature type="region of interest" description="Disordered" evidence="1">
    <location>
        <begin position="100"/>
        <end position="131"/>
    </location>
</feature>
<dbReference type="EMBL" id="SWLB01000006">
    <property type="protein sequence ID" value="KAF3337438.1"/>
    <property type="molecule type" value="Genomic_DNA"/>
</dbReference>
<dbReference type="Gene3D" id="3.30.40.10">
    <property type="entry name" value="Zinc/RING finger domain, C3HC4 (zinc finger)"/>
    <property type="match status" value="1"/>
</dbReference>
<name>A0A833VVW1_9POAL</name>
<dbReference type="GO" id="GO:0005739">
    <property type="term" value="C:mitochondrion"/>
    <property type="evidence" value="ECO:0007669"/>
    <property type="project" value="TreeGrafter"/>
</dbReference>
<protein>
    <submittedName>
        <fullName evidence="3">TRAF-type zinc finger domain-containing protein 1</fullName>
    </submittedName>
</protein>
<comment type="caution">
    <text evidence="3">The sequence shown here is derived from an EMBL/GenBank/DDBJ whole genome shotgun (WGS) entry which is preliminary data.</text>
</comment>
<sequence>MVPRKHVEDHYNEAHAPITCSLCSEIVEREAWALHNYELCPKRMVTCKYCELPLPAVDIVEHEDVCGNRTDYCNTCRKYIRLRELADGHQCSIQDVSSRVNSTGPLGATRDRGNGARDERPPPRRPRNNGPLHRHVIFTIAVTGLAVLIGSLLFQRA</sequence>
<evidence type="ECO:0000313" key="3">
    <source>
        <dbReference type="EMBL" id="KAF3337438.1"/>
    </source>
</evidence>
<reference evidence="3" key="1">
    <citation type="submission" date="2020-01" db="EMBL/GenBank/DDBJ databases">
        <title>Genome sequence of Kobresia littledalei, the first chromosome-level genome in the family Cyperaceae.</title>
        <authorList>
            <person name="Qu G."/>
        </authorList>
    </citation>
    <scope>NUCLEOTIDE SEQUENCE</scope>
    <source>
        <strain evidence="3">C.B.Clarke</strain>
        <tissue evidence="3">Leaf</tissue>
    </source>
</reference>
<feature type="compositionally biased region" description="Basic and acidic residues" evidence="1">
    <location>
        <begin position="109"/>
        <end position="122"/>
    </location>
</feature>
<feature type="transmembrane region" description="Helical" evidence="2">
    <location>
        <begin position="135"/>
        <end position="154"/>
    </location>
</feature>
<accession>A0A833VVW1</accession>
<dbReference type="Proteomes" id="UP000623129">
    <property type="component" value="Unassembled WGS sequence"/>
</dbReference>
<dbReference type="AlphaFoldDB" id="A0A833VVW1"/>
<dbReference type="OrthoDB" id="193703at2759"/>
<evidence type="ECO:0000313" key="4">
    <source>
        <dbReference type="Proteomes" id="UP000623129"/>
    </source>
</evidence>
<dbReference type="InterPro" id="IPR013083">
    <property type="entry name" value="Znf_RING/FYVE/PHD"/>
</dbReference>
<keyword evidence="4" id="KW-1185">Reference proteome</keyword>
<proteinExistence type="predicted"/>
<organism evidence="3 4">
    <name type="scientific">Carex littledalei</name>
    <dbReference type="NCBI Taxonomy" id="544730"/>
    <lineage>
        <taxon>Eukaryota</taxon>
        <taxon>Viridiplantae</taxon>
        <taxon>Streptophyta</taxon>
        <taxon>Embryophyta</taxon>
        <taxon>Tracheophyta</taxon>
        <taxon>Spermatophyta</taxon>
        <taxon>Magnoliopsida</taxon>
        <taxon>Liliopsida</taxon>
        <taxon>Poales</taxon>
        <taxon>Cyperaceae</taxon>
        <taxon>Cyperoideae</taxon>
        <taxon>Cariceae</taxon>
        <taxon>Carex</taxon>
        <taxon>Carex subgen. Euthyceras</taxon>
    </lineage>
</organism>
<evidence type="ECO:0000256" key="2">
    <source>
        <dbReference type="SAM" id="Phobius"/>
    </source>
</evidence>
<keyword evidence="2" id="KW-0472">Membrane</keyword>
<evidence type="ECO:0000256" key="1">
    <source>
        <dbReference type="SAM" id="MobiDB-lite"/>
    </source>
</evidence>
<keyword evidence="2" id="KW-0812">Transmembrane</keyword>
<dbReference type="PANTHER" id="PTHR16295:SF10">
    <property type="entry name" value="EXPRESSED PROTEIN"/>
    <property type="match status" value="1"/>
</dbReference>
<gene>
    <name evidence="3" type="ORF">FCM35_KLT18025</name>
</gene>